<keyword evidence="7" id="KW-0472">Membrane</keyword>
<evidence type="ECO:0000313" key="13">
    <source>
        <dbReference type="EMBL" id="JAG81093.1"/>
    </source>
</evidence>
<evidence type="ECO:0000259" key="10">
    <source>
        <dbReference type="Pfam" id="PF04136"/>
    </source>
</evidence>
<evidence type="ECO:0000256" key="7">
    <source>
        <dbReference type="ARBA" id="ARBA00023136"/>
    </source>
</evidence>
<dbReference type="GO" id="GO:0007030">
    <property type="term" value="P:Golgi organization"/>
    <property type="evidence" value="ECO:0007669"/>
    <property type="project" value="TreeGrafter"/>
</dbReference>
<organism evidence="13">
    <name type="scientific">Fopius arisanus</name>
    <dbReference type="NCBI Taxonomy" id="64838"/>
    <lineage>
        <taxon>Eukaryota</taxon>
        <taxon>Metazoa</taxon>
        <taxon>Ecdysozoa</taxon>
        <taxon>Arthropoda</taxon>
        <taxon>Hexapoda</taxon>
        <taxon>Insecta</taxon>
        <taxon>Pterygota</taxon>
        <taxon>Neoptera</taxon>
        <taxon>Endopterygota</taxon>
        <taxon>Hymenoptera</taxon>
        <taxon>Apocrita</taxon>
        <taxon>Ichneumonoidea</taxon>
        <taxon>Braconidae</taxon>
        <taxon>Opiinae</taxon>
        <taxon>Fopius</taxon>
    </lineage>
</organism>
<dbReference type="GO" id="GO:0000139">
    <property type="term" value="C:Golgi membrane"/>
    <property type="evidence" value="ECO:0007669"/>
    <property type="project" value="UniProtKB-SubCell"/>
</dbReference>
<reference evidence="13" key="1">
    <citation type="submission" date="2015-01" db="EMBL/GenBank/DDBJ databases">
        <title>Transcriptome Assembly of Fopius arisanus.</title>
        <authorList>
            <person name="Geib S."/>
        </authorList>
    </citation>
    <scope>NUCLEOTIDE SEQUENCE</scope>
</reference>
<dbReference type="KEGG" id="fas:105272209"/>
<evidence type="ECO:0000259" key="11">
    <source>
        <dbReference type="Pfam" id="PF20671"/>
    </source>
</evidence>
<evidence type="ECO:0000256" key="2">
    <source>
        <dbReference type="ARBA" id="ARBA00009936"/>
    </source>
</evidence>
<evidence type="ECO:0000256" key="5">
    <source>
        <dbReference type="ARBA" id="ARBA00022927"/>
    </source>
</evidence>
<accession>A0A0C9RUN4</accession>
<dbReference type="AlphaFoldDB" id="A0A0C9RUN4"/>
<gene>
    <name evidence="13" type="primary">Cog3_0</name>
    <name evidence="15" type="synonym">Cog3</name>
    <name evidence="12" type="synonym">Cog3_1</name>
    <name evidence="13" type="ORF">g.64223</name>
    <name evidence="12" type="ORF">g.64231</name>
</gene>
<dbReference type="PANTHER" id="PTHR13302:SF8">
    <property type="entry name" value="CONSERVED OLIGOMERIC GOLGI COMPLEX SUBUNIT 3"/>
    <property type="match status" value="1"/>
</dbReference>
<evidence type="ECO:0000313" key="12">
    <source>
        <dbReference type="EMBL" id="JAG71666.1"/>
    </source>
</evidence>
<reference evidence="15" key="2">
    <citation type="submission" date="2025-04" db="UniProtKB">
        <authorList>
            <consortium name="RefSeq"/>
        </authorList>
    </citation>
    <scope>IDENTIFICATION</scope>
    <source>
        <strain evidence="15">USDA-PBARC FA_bdor</strain>
        <tissue evidence="15">Whole organism</tissue>
    </source>
</reference>
<dbReference type="PANTHER" id="PTHR13302">
    <property type="entry name" value="CONSERVED OLIGOMERIC GOLGI COMPLEX COMPONENT 3"/>
    <property type="match status" value="1"/>
</dbReference>
<dbReference type="GO" id="GO:0005801">
    <property type="term" value="C:cis-Golgi network"/>
    <property type="evidence" value="ECO:0007669"/>
    <property type="project" value="InterPro"/>
</dbReference>
<dbReference type="Proteomes" id="UP000694866">
    <property type="component" value="Unplaced"/>
</dbReference>
<evidence type="ECO:0000256" key="9">
    <source>
        <dbReference type="SAM" id="MobiDB-lite"/>
    </source>
</evidence>
<name>A0A0C9RUN4_9HYME</name>
<dbReference type="EMBL" id="GBYB01001899">
    <property type="protein sequence ID" value="JAG71666.1"/>
    <property type="molecule type" value="Transcribed_RNA"/>
</dbReference>
<evidence type="ECO:0000313" key="14">
    <source>
        <dbReference type="Proteomes" id="UP000694866"/>
    </source>
</evidence>
<dbReference type="Pfam" id="PF04136">
    <property type="entry name" value="COG3_N"/>
    <property type="match status" value="1"/>
</dbReference>
<dbReference type="InterPro" id="IPR048320">
    <property type="entry name" value="COG3_N"/>
</dbReference>
<proteinExistence type="inferred from homology"/>
<comment type="similarity">
    <text evidence="2">Belongs to the COG3 family.</text>
</comment>
<dbReference type="CTD" id="83548"/>
<dbReference type="GO" id="GO:0006886">
    <property type="term" value="P:intracellular protein transport"/>
    <property type="evidence" value="ECO:0007669"/>
    <property type="project" value="InterPro"/>
</dbReference>
<dbReference type="GO" id="GO:0006891">
    <property type="term" value="P:intra-Golgi vesicle-mediated transport"/>
    <property type="evidence" value="ECO:0007669"/>
    <property type="project" value="TreeGrafter"/>
</dbReference>
<dbReference type="Pfam" id="PF20671">
    <property type="entry name" value="COG3_C"/>
    <property type="match status" value="1"/>
</dbReference>
<feature type="compositionally biased region" description="Low complexity" evidence="9">
    <location>
        <begin position="820"/>
        <end position="830"/>
    </location>
</feature>
<feature type="domain" description="Conserved oligomeric Golgi complex subunit 3 C-terminal" evidence="11">
    <location>
        <begin position="261"/>
        <end position="624"/>
    </location>
</feature>
<feature type="region of interest" description="Disordered" evidence="9">
    <location>
        <begin position="808"/>
        <end position="830"/>
    </location>
</feature>
<evidence type="ECO:0000256" key="8">
    <source>
        <dbReference type="ARBA" id="ARBA00031339"/>
    </source>
</evidence>
<keyword evidence="14" id="KW-1185">Reference proteome</keyword>
<protein>
    <recommendedName>
        <fullName evidence="3">Conserved oligomeric Golgi complex subunit 3</fullName>
    </recommendedName>
    <alternativeName>
        <fullName evidence="8">Component of oligomeric Golgi complex 3</fullName>
    </alternativeName>
</protein>
<dbReference type="EMBL" id="GBYB01011326">
    <property type="protein sequence ID" value="JAG81093.1"/>
    <property type="molecule type" value="Transcribed_RNA"/>
</dbReference>
<evidence type="ECO:0000256" key="6">
    <source>
        <dbReference type="ARBA" id="ARBA00023034"/>
    </source>
</evidence>
<keyword evidence="5" id="KW-0653">Protein transport</keyword>
<evidence type="ECO:0000313" key="15">
    <source>
        <dbReference type="RefSeq" id="XP_011312499.1"/>
    </source>
</evidence>
<dbReference type="InterPro" id="IPR048685">
    <property type="entry name" value="COG3_C"/>
</dbReference>
<dbReference type="InterPro" id="IPR007265">
    <property type="entry name" value="COG_su3"/>
</dbReference>
<accession>A0A9R1TKP5</accession>
<dbReference type="GO" id="GO:0017119">
    <property type="term" value="C:Golgi transport complex"/>
    <property type="evidence" value="ECO:0007669"/>
    <property type="project" value="TreeGrafter"/>
</dbReference>
<evidence type="ECO:0000256" key="1">
    <source>
        <dbReference type="ARBA" id="ARBA00004395"/>
    </source>
</evidence>
<feature type="domain" description="Conserved oligomeric Golgi complex subunit 3 N-terminal" evidence="10">
    <location>
        <begin position="88"/>
        <end position="230"/>
    </location>
</feature>
<sequence length="830" mass="94723">MNLIKWDQLEGSLAPLSNSQREWIETLEERVSKTLASDSDALLVEKNIDEKEIHLKDRKIDSCHELLQSYALLESRYESTEYKRYCIYLKELNIRKDDCNSLCMDIEKALEDMSALSTQYGIVSNKTMSLHSATEQLIAEQEKLNEIGNEITRYVKYFKEADLIMDKLESANLSVRSDTFIQITDKIETNIDFMEKNDKFKESPVYLVKYRHCQSKVIGMMHQWIMNLLDEATDSILSSLPTSESSGEDPIYPDADTQTLALLYGRFQRILPKIKPIITIIEKRSFKRQEYDSLLLECHQRYLMKRGGVISASVQKGLQSVKEKYNGDHCSFVRHACSLLLHASIDEHRLFYQFFEKKSHFLAGYLEGLCTSLYDILRPSIIHINHLETLAEICCILRIEMLEEHVQNHMEALGGFGNICLQLLHDAQERLVFRTHLYLQSDILGYNPSPGDLAYPNKLKMMEDIAESLREENRQAKIKKISVSSISSVSSVISNQELETPKFIPIVGFEPIHKLSGPVSSFNLVNNSPADLHGMWYPTVRRTLVCLSRLYRCVDRPVFQSLSKEAINFCIESIEKAKEKIEARATPLDAQLFQVKHLLILREQIAPFQVDFTVKEYSLDFSKVKTAAFGLLERRSRVFALSNNALLEFLLEGAPRMKEHLIDSRKHVDSKLKAACQMLIQHCTKLLVDPIDKLLGSNTNASSASPQKTIHQSTKVHPQVVAQVVSEVLRLIKFQLPSIQQSMQLYLANRETESILFRPIRNNIVGIFTQLSQWLHGNYSSEEQLLIACPLPEQVSIMLSSSSLAHTSNYSSTQEHHPPVTTAVAGTATI</sequence>
<evidence type="ECO:0000256" key="3">
    <source>
        <dbReference type="ARBA" id="ARBA00020976"/>
    </source>
</evidence>
<dbReference type="GeneID" id="105272209"/>
<keyword evidence="4" id="KW-0813">Transport</keyword>
<dbReference type="RefSeq" id="XP_011312499.1">
    <property type="nucleotide sequence ID" value="XM_011314197.1"/>
</dbReference>
<keyword evidence="6" id="KW-0333">Golgi apparatus</keyword>
<comment type="subcellular location">
    <subcellularLocation>
        <location evidence="1">Golgi apparatus membrane</location>
        <topology evidence="1">Peripheral membrane protein</topology>
    </subcellularLocation>
</comment>
<dbReference type="OrthoDB" id="296793at2759"/>
<evidence type="ECO:0000256" key="4">
    <source>
        <dbReference type="ARBA" id="ARBA00022448"/>
    </source>
</evidence>